<proteinExistence type="predicted"/>
<keyword evidence="1" id="KW-0472">Membrane</keyword>
<protein>
    <recommendedName>
        <fullName evidence="4">Prepilin-type N-terminal cleavage/methylation domain-containing protein</fullName>
    </recommendedName>
</protein>
<keyword evidence="1" id="KW-0812">Transmembrane</keyword>
<organism evidence="2 3">
    <name type="scientific">Candidatus Woykebacteria bacterium RBG_13_40_15</name>
    <dbReference type="NCBI Taxonomy" id="1802593"/>
    <lineage>
        <taxon>Bacteria</taxon>
        <taxon>Candidatus Woykeibacteriota</taxon>
    </lineage>
</organism>
<dbReference type="AlphaFoldDB" id="A0A1G1W6X6"/>
<dbReference type="InterPro" id="IPR012902">
    <property type="entry name" value="N_methyl_site"/>
</dbReference>
<evidence type="ECO:0000256" key="1">
    <source>
        <dbReference type="SAM" id="Phobius"/>
    </source>
</evidence>
<gene>
    <name evidence="2" type="ORF">A2172_04285</name>
</gene>
<dbReference type="SUPFAM" id="SSF54523">
    <property type="entry name" value="Pili subunits"/>
    <property type="match status" value="1"/>
</dbReference>
<name>A0A1G1W6X6_9BACT</name>
<evidence type="ECO:0000313" key="2">
    <source>
        <dbReference type="EMBL" id="OGY23419.1"/>
    </source>
</evidence>
<dbReference type="STRING" id="1802593.A2172_04285"/>
<feature type="transmembrane region" description="Helical" evidence="1">
    <location>
        <begin position="21"/>
        <end position="43"/>
    </location>
</feature>
<dbReference type="Pfam" id="PF07963">
    <property type="entry name" value="N_methyl"/>
    <property type="match status" value="1"/>
</dbReference>
<dbReference type="Proteomes" id="UP000176631">
    <property type="component" value="Unassembled WGS sequence"/>
</dbReference>
<dbReference type="EMBL" id="MHCP01000025">
    <property type="protein sequence ID" value="OGY23419.1"/>
    <property type="molecule type" value="Genomic_DNA"/>
</dbReference>
<accession>A0A1G1W6X6</accession>
<comment type="caution">
    <text evidence="2">The sequence shown here is derived from an EMBL/GenBank/DDBJ whole genome shotgun (WGS) entry which is preliminary data.</text>
</comment>
<keyword evidence="1" id="KW-1133">Transmembrane helix</keyword>
<dbReference type="NCBIfam" id="TIGR02532">
    <property type="entry name" value="IV_pilin_GFxxxE"/>
    <property type="match status" value="1"/>
</dbReference>
<evidence type="ECO:0008006" key="4">
    <source>
        <dbReference type="Google" id="ProtNLM"/>
    </source>
</evidence>
<reference evidence="2 3" key="1">
    <citation type="journal article" date="2016" name="Nat. Commun.">
        <title>Thousands of microbial genomes shed light on interconnected biogeochemical processes in an aquifer system.</title>
        <authorList>
            <person name="Anantharaman K."/>
            <person name="Brown C.T."/>
            <person name="Hug L.A."/>
            <person name="Sharon I."/>
            <person name="Castelle C.J."/>
            <person name="Probst A.J."/>
            <person name="Thomas B.C."/>
            <person name="Singh A."/>
            <person name="Wilkins M.J."/>
            <person name="Karaoz U."/>
            <person name="Brodie E.L."/>
            <person name="Williams K.H."/>
            <person name="Hubbard S.S."/>
            <person name="Banfield J.F."/>
        </authorList>
    </citation>
    <scope>NUCLEOTIDE SEQUENCE [LARGE SCALE GENOMIC DNA]</scope>
</reference>
<dbReference type="PROSITE" id="PS00409">
    <property type="entry name" value="PROKAR_NTER_METHYL"/>
    <property type="match status" value="1"/>
</dbReference>
<dbReference type="InterPro" id="IPR045584">
    <property type="entry name" value="Pilin-like"/>
</dbReference>
<dbReference type="Gene3D" id="3.30.700.10">
    <property type="entry name" value="Glycoprotein, Type 4 Pilin"/>
    <property type="match status" value="1"/>
</dbReference>
<sequence length="173" mass="18381">MFRSIKIGQKSNSRGFTLIELLVVTVVVGILGAISSVIVLSVLRSQNKTAITNEVTQNGDNIINVFERDVKFSSSADDKSTDSVTLMGKKNIVWSCGGTNITRDLGDGSGPKSVTSISVAVKSGTCRFNISGSNSDLVEFNFTLTQSSSAPSKSEFSIEVPFGTKVGLRSYGK</sequence>
<evidence type="ECO:0000313" key="3">
    <source>
        <dbReference type="Proteomes" id="UP000176631"/>
    </source>
</evidence>